<comment type="caution">
    <text evidence="1">The sequence shown here is derived from an EMBL/GenBank/DDBJ whole genome shotgun (WGS) entry which is preliminary data.</text>
</comment>
<proteinExistence type="predicted"/>
<name>K1RYD4_9ZZZZ</name>
<reference evidence="1" key="1">
    <citation type="journal article" date="2013" name="Environ. Microbiol.">
        <title>Microbiota from the distal guts of lean and obese adolescents exhibit partial functional redundancy besides clear differences in community structure.</title>
        <authorList>
            <person name="Ferrer M."/>
            <person name="Ruiz A."/>
            <person name="Lanza F."/>
            <person name="Haange S.B."/>
            <person name="Oberbach A."/>
            <person name="Till H."/>
            <person name="Bargiela R."/>
            <person name="Campoy C."/>
            <person name="Segura M.T."/>
            <person name="Richter M."/>
            <person name="von Bergen M."/>
            <person name="Seifert J."/>
            <person name="Suarez A."/>
        </authorList>
    </citation>
    <scope>NUCLEOTIDE SEQUENCE</scope>
</reference>
<accession>K1RYD4</accession>
<evidence type="ECO:0000313" key="1">
    <source>
        <dbReference type="EMBL" id="EKC48234.1"/>
    </source>
</evidence>
<protein>
    <submittedName>
        <fullName evidence="1">Uncharacterized protein</fullName>
    </submittedName>
</protein>
<gene>
    <name evidence="1" type="ORF">OBE_15292</name>
</gene>
<organism evidence="1">
    <name type="scientific">human gut metagenome</name>
    <dbReference type="NCBI Taxonomy" id="408170"/>
    <lineage>
        <taxon>unclassified sequences</taxon>
        <taxon>metagenomes</taxon>
        <taxon>organismal metagenomes</taxon>
    </lineage>
</organism>
<dbReference type="EMBL" id="AJWZ01010512">
    <property type="protein sequence ID" value="EKC48234.1"/>
    <property type="molecule type" value="Genomic_DNA"/>
</dbReference>
<dbReference type="AlphaFoldDB" id="K1RYD4"/>
<sequence>MSANGTVGKCTAGDGFCGVVRAVAHDGKACTVQLGGLASVKYSGTAPAVGFSELVADGSGGVSKPGDNQNGSSYLVLSVDSAAGKAVIKL</sequence>